<gene>
    <name evidence="1" type="primary">g4957</name>
    <name evidence="1" type="ORF">VP750_LOCUS4231</name>
</gene>
<accession>A0ABP1FYG2</accession>
<protein>
    <submittedName>
        <fullName evidence="1">G4957 protein</fullName>
    </submittedName>
</protein>
<organism evidence="1 2">
    <name type="scientific">Coccomyxa viridis</name>
    <dbReference type="NCBI Taxonomy" id="1274662"/>
    <lineage>
        <taxon>Eukaryota</taxon>
        <taxon>Viridiplantae</taxon>
        <taxon>Chlorophyta</taxon>
        <taxon>core chlorophytes</taxon>
        <taxon>Trebouxiophyceae</taxon>
        <taxon>Trebouxiophyceae incertae sedis</taxon>
        <taxon>Coccomyxaceae</taxon>
        <taxon>Coccomyxa</taxon>
    </lineage>
</organism>
<dbReference type="EMBL" id="CAXHTA020000007">
    <property type="protein sequence ID" value="CAL5222572.1"/>
    <property type="molecule type" value="Genomic_DNA"/>
</dbReference>
<evidence type="ECO:0000313" key="2">
    <source>
        <dbReference type="Proteomes" id="UP001497392"/>
    </source>
</evidence>
<comment type="caution">
    <text evidence="1">The sequence shown here is derived from an EMBL/GenBank/DDBJ whole genome shotgun (WGS) entry which is preliminary data.</text>
</comment>
<keyword evidence="2" id="KW-1185">Reference proteome</keyword>
<dbReference type="Proteomes" id="UP001497392">
    <property type="component" value="Unassembled WGS sequence"/>
</dbReference>
<dbReference type="PANTHER" id="PTHR35866">
    <property type="entry name" value="PUTATIVE-RELATED"/>
    <property type="match status" value="1"/>
</dbReference>
<sequence>MSNPVHIKKPGFWLLRSHRNPTQDCIFLKDGLCSVHEVKPLQCVTYPWWPDLMKQADWELEREQTCEGLDHADAQECDAVQAATQLQAATEFFARRDASRPTKRL</sequence>
<dbReference type="PANTHER" id="PTHR35866:SF1">
    <property type="entry name" value="YKGJ FAMILY CYSTEINE CLUSTER PROTEIN"/>
    <property type="match status" value="1"/>
</dbReference>
<name>A0ABP1FYG2_9CHLO</name>
<evidence type="ECO:0000313" key="1">
    <source>
        <dbReference type="EMBL" id="CAL5222572.1"/>
    </source>
</evidence>
<reference evidence="1 2" key="1">
    <citation type="submission" date="2024-06" db="EMBL/GenBank/DDBJ databases">
        <authorList>
            <person name="Kraege A."/>
            <person name="Thomma B."/>
        </authorList>
    </citation>
    <scope>NUCLEOTIDE SEQUENCE [LARGE SCALE GENOMIC DNA]</scope>
</reference>
<proteinExistence type="predicted"/>